<dbReference type="InterPro" id="IPR027796">
    <property type="entry name" value="OTT_1508_deam-like"/>
</dbReference>
<dbReference type="GeneID" id="19181307"/>
<keyword evidence="3" id="KW-1185">Reference proteome</keyword>
<name>W9VLK8_9EURO</name>
<dbReference type="PANTHER" id="PTHR42037">
    <property type="match status" value="1"/>
</dbReference>
<dbReference type="Proteomes" id="UP000019473">
    <property type="component" value="Unassembled WGS sequence"/>
</dbReference>
<organism evidence="2 3">
    <name type="scientific">Cladophialophora yegresii CBS 114405</name>
    <dbReference type="NCBI Taxonomy" id="1182544"/>
    <lineage>
        <taxon>Eukaryota</taxon>
        <taxon>Fungi</taxon>
        <taxon>Dikarya</taxon>
        <taxon>Ascomycota</taxon>
        <taxon>Pezizomycotina</taxon>
        <taxon>Eurotiomycetes</taxon>
        <taxon>Chaetothyriomycetidae</taxon>
        <taxon>Chaetothyriales</taxon>
        <taxon>Herpotrichiellaceae</taxon>
        <taxon>Cladophialophora</taxon>
    </lineage>
</organism>
<dbReference type="VEuPathDB" id="FungiDB:A1O7_06731"/>
<dbReference type="EMBL" id="AMGW01000005">
    <property type="protein sequence ID" value="EXJ56388.1"/>
    <property type="molecule type" value="Genomic_DNA"/>
</dbReference>
<dbReference type="RefSeq" id="XP_007758922.1">
    <property type="nucleotide sequence ID" value="XM_007760732.1"/>
</dbReference>
<dbReference type="PANTHER" id="PTHR42037:SF1">
    <property type="match status" value="1"/>
</dbReference>
<reference evidence="2 3" key="1">
    <citation type="submission" date="2013-03" db="EMBL/GenBank/DDBJ databases">
        <title>The Genome Sequence of Cladophialophora yegresii CBS 114405.</title>
        <authorList>
            <consortium name="The Broad Institute Genomics Platform"/>
            <person name="Cuomo C."/>
            <person name="de Hoog S."/>
            <person name="Gorbushina A."/>
            <person name="Walker B."/>
            <person name="Young S.K."/>
            <person name="Zeng Q."/>
            <person name="Gargeya S."/>
            <person name="Fitzgerald M."/>
            <person name="Haas B."/>
            <person name="Abouelleil A."/>
            <person name="Allen A.W."/>
            <person name="Alvarado L."/>
            <person name="Arachchi H.M."/>
            <person name="Berlin A.M."/>
            <person name="Chapman S.B."/>
            <person name="Gainer-Dewar J."/>
            <person name="Goldberg J."/>
            <person name="Griggs A."/>
            <person name="Gujja S."/>
            <person name="Hansen M."/>
            <person name="Howarth C."/>
            <person name="Imamovic A."/>
            <person name="Ireland A."/>
            <person name="Larimer J."/>
            <person name="McCowan C."/>
            <person name="Murphy C."/>
            <person name="Pearson M."/>
            <person name="Poon T.W."/>
            <person name="Priest M."/>
            <person name="Roberts A."/>
            <person name="Saif S."/>
            <person name="Shea T."/>
            <person name="Sisk P."/>
            <person name="Sykes S."/>
            <person name="Wortman J."/>
            <person name="Nusbaum C."/>
            <person name="Birren B."/>
        </authorList>
    </citation>
    <scope>NUCLEOTIDE SEQUENCE [LARGE SCALE GENOMIC DNA]</scope>
    <source>
        <strain evidence="2 3">CBS 114405</strain>
    </source>
</reference>
<dbReference type="eggNOG" id="ENOG502SKGQ">
    <property type="taxonomic scope" value="Eukaryota"/>
</dbReference>
<dbReference type="Pfam" id="PF14441">
    <property type="entry name" value="OTT_1508_deam"/>
    <property type="match status" value="1"/>
</dbReference>
<dbReference type="OrthoDB" id="4153420at2759"/>
<comment type="caution">
    <text evidence="2">The sequence shown here is derived from an EMBL/GenBank/DDBJ whole genome shotgun (WGS) entry which is preliminary data.</text>
</comment>
<gene>
    <name evidence="2" type="ORF">A1O7_06731</name>
</gene>
<sequence length="425" mass="48425">MDAETSPIQEFYGCLVLLRLLTPNRSSIQPDKPSAIRVPKRNKWHVFLDSLAWLADHKCGGKTVTAVAVGLSSTGPIYWIVSQSPIDPEVLRHVQKVLVDLSHESPPNTSSPLDLIRQIARDSIEISGLRVRNYGQRLKAIVAAVDAKEPLVALDEGERQHLKSFLNLSRDPDRLIDLSLKLKRSRLLKRLHHLIQASEEKALWVEVRHLLGRLCSWVRAATRLVLTCQRFRDRIRNARVEPVDLTSIGTFSFQLPWHEPVDILRELMPEFHGSRLRDALHARQNDKMVGQILRCLSTMERGRFHTDLHVEVILLRHFHLRRLDFIADDRYIGCSKPSCYCCDLYLRSHPVGVQPRRSHGNVWIKWATPLFSGVPTADEVLVLQDIVNTVKSDLRFQIISSPTLTRRPPDSTTGLESTNPLSSLD</sequence>
<dbReference type="AlphaFoldDB" id="W9VLK8"/>
<proteinExistence type="predicted"/>
<protein>
    <submittedName>
        <fullName evidence="2">Uncharacterized protein</fullName>
    </submittedName>
</protein>
<evidence type="ECO:0000256" key="1">
    <source>
        <dbReference type="SAM" id="MobiDB-lite"/>
    </source>
</evidence>
<accession>W9VLK8</accession>
<evidence type="ECO:0000313" key="3">
    <source>
        <dbReference type="Proteomes" id="UP000019473"/>
    </source>
</evidence>
<dbReference type="HOGENOM" id="CLU_027514_3_1_1"/>
<feature type="region of interest" description="Disordered" evidence="1">
    <location>
        <begin position="405"/>
        <end position="425"/>
    </location>
</feature>
<dbReference type="STRING" id="1182544.W9VLK8"/>
<evidence type="ECO:0000313" key="2">
    <source>
        <dbReference type="EMBL" id="EXJ56388.1"/>
    </source>
</evidence>